<dbReference type="Gene3D" id="1.10.10.10">
    <property type="entry name" value="Winged helix-like DNA-binding domain superfamily/Winged helix DNA-binding domain"/>
    <property type="match status" value="1"/>
</dbReference>
<dbReference type="InterPro" id="IPR053812">
    <property type="entry name" value="HTH_Sigma70_ECF-like"/>
</dbReference>
<evidence type="ECO:0000313" key="6">
    <source>
        <dbReference type="Proteomes" id="UP000285575"/>
    </source>
</evidence>
<evidence type="ECO:0000313" key="5">
    <source>
        <dbReference type="EMBL" id="RVU49479.1"/>
    </source>
</evidence>
<keyword evidence="6" id="KW-1185">Reference proteome</keyword>
<evidence type="ECO:0000259" key="4">
    <source>
        <dbReference type="Pfam" id="PF07638"/>
    </source>
</evidence>
<comment type="caution">
    <text evidence="5">The sequence shown here is derived from an EMBL/GenBank/DDBJ whole genome shotgun (WGS) entry which is preliminary data.</text>
</comment>
<gene>
    <name evidence="5" type="ORF">EOE66_02600</name>
</gene>
<dbReference type="NCBIfam" id="TIGR02999">
    <property type="entry name" value="Sig-70_X6"/>
    <property type="match status" value="1"/>
</dbReference>
<dbReference type="PANTHER" id="PTHR43133:SF39">
    <property type="entry name" value="SIMILAR TO RNA POLYMERASE SIGMA-E FACTOR"/>
    <property type="match status" value="1"/>
</dbReference>
<evidence type="ECO:0000256" key="2">
    <source>
        <dbReference type="ARBA" id="ARBA00023082"/>
    </source>
</evidence>
<dbReference type="Pfam" id="PF07638">
    <property type="entry name" value="Sigma70_ECF"/>
    <property type="match status" value="1"/>
</dbReference>
<evidence type="ECO:0000256" key="3">
    <source>
        <dbReference type="ARBA" id="ARBA00023163"/>
    </source>
</evidence>
<accession>A0A437RRS0</accession>
<name>A0A437RRS0_9BURK</name>
<sequence>MSSAALPDPADAEALGDVTQWLQQLGPSGPEASSELFVMLYDELRRMARSHLRREDAGHTLSPTALSHEAWFRMAEQTRTAWKNRNHFLAVASTMMRRILVNHEMARRAAKREAELVPMTLSGLAELGAPPDRDLVAVHEALLALEATDPRAAKVVELRFFGGLELTEVAEALGLSRATVNRDWALARAWLHRELAER</sequence>
<dbReference type="InterPro" id="IPR039425">
    <property type="entry name" value="RNA_pol_sigma-70-like"/>
</dbReference>
<keyword evidence="1" id="KW-0805">Transcription regulation</keyword>
<dbReference type="RefSeq" id="WP_128227115.1">
    <property type="nucleotide sequence ID" value="NZ_SACR01000001.1"/>
</dbReference>
<dbReference type="GO" id="GO:0016987">
    <property type="term" value="F:sigma factor activity"/>
    <property type="evidence" value="ECO:0007669"/>
    <property type="project" value="UniProtKB-KW"/>
</dbReference>
<dbReference type="InterPro" id="IPR013324">
    <property type="entry name" value="RNA_pol_sigma_r3/r4-like"/>
</dbReference>
<organism evidence="5 6">
    <name type="scientific">Rubrivivax rivuli</name>
    <dbReference type="NCBI Taxonomy" id="1862385"/>
    <lineage>
        <taxon>Bacteria</taxon>
        <taxon>Pseudomonadati</taxon>
        <taxon>Pseudomonadota</taxon>
        <taxon>Betaproteobacteria</taxon>
        <taxon>Burkholderiales</taxon>
        <taxon>Sphaerotilaceae</taxon>
        <taxon>Rubrivivax</taxon>
    </lineage>
</organism>
<feature type="domain" description="RNA polymerase sigma-70 ECF-like HTH" evidence="4">
    <location>
        <begin position="16"/>
        <end position="196"/>
    </location>
</feature>
<dbReference type="OrthoDB" id="278371at2"/>
<dbReference type="SUPFAM" id="SSF88659">
    <property type="entry name" value="Sigma3 and sigma4 domains of RNA polymerase sigma factors"/>
    <property type="match status" value="1"/>
</dbReference>
<keyword evidence="2" id="KW-0731">Sigma factor</keyword>
<keyword evidence="3" id="KW-0804">Transcription</keyword>
<dbReference type="GO" id="GO:0006352">
    <property type="term" value="P:DNA-templated transcription initiation"/>
    <property type="evidence" value="ECO:0007669"/>
    <property type="project" value="InterPro"/>
</dbReference>
<dbReference type="NCBIfam" id="TIGR02937">
    <property type="entry name" value="sigma70-ECF"/>
    <property type="match status" value="1"/>
</dbReference>
<dbReference type="InterPro" id="IPR014284">
    <property type="entry name" value="RNA_pol_sigma-70_dom"/>
</dbReference>
<dbReference type="InterPro" id="IPR036388">
    <property type="entry name" value="WH-like_DNA-bd_sf"/>
</dbReference>
<dbReference type="EMBL" id="SACR01000001">
    <property type="protein sequence ID" value="RVU49479.1"/>
    <property type="molecule type" value="Genomic_DNA"/>
</dbReference>
<dbReference type="PANTHER" id="PTHR43133">
    <property type="entry name" value="RNA POLYMERASE ECF-TYPE SIGMA FACTO"/>
    <property type="match status" value="1"/>
</dbReference>
<reference evidence="5 6" key="1">
    <citation type="submission" date="2019-01" db="EMBL/GenBank/DDBJ databases">
        <authorList>
            <person name="Chen W.-M."/>
        </authorList>
    </citation>
    <scope>NUCLEOTIDE SEQUENCE [LARGE SCALE GENOMIC DNA]</scope>
    <source>
        <strain evidence="5 6">KYPY4</strain>
    </source>
</reference>
<dbReference type="InterPro" id="IPR011517">
    <property type="entry name" value="RNA_pol_sigma70_ECF-like"/>
</dbReference>
<dbReference type="Proteomes" id="UP000285575">
    <property type="component" value="Unassembled WGS sequence"/>
</dbReference>
<proteinExistence type="predicted"/>
<protein>
    <submittedName>
        <fullName evidence="5">Sigma-70 family RNA polymerase sigma factor</fullName>
    </submittedName>
</protein>
<dbReference type="AlphaFoldDB" id="A0A437RRS0"/>
<evidence type="ECO:0000256" key="1">
    <source>
        <dbReference type="ARBA" id="ARBA00023015"/>
    </source>
</evidence>